<keyword evidence="4" id="KW-0233">DNA recombination</keyword>
<dbReference type="Gene3D" id="1.10.443.10">
    <property type="entry name" value="Intergrase catalytic core"/>
    <property type="match status" value="1"/>
</dbReference>
<dbReference type="EMBL" id="CP010836">
    <property type="protein sequence ID" value="AJP70713.1"/>
    <property type="molecule type" value="Genomic_DNA"/>
</dbReference>
<dbReference type="CDD" id="cd00397">
    <property type="entry name" value="DNA_BRE_C"/>
    <property type="match status" value="1"/>
</dbReference>
<dbReference type="KEGG" id="sphi:TS85_01055"/>
<evidence type="ECO:0000256" key="1">
    <source>
        <dbReference type="ARBA" id="ARBA00008857"/>
    </source>
</evidence>
<feature type="domain" description="Tyr recombinase" evidence="5">
    <location>
        <begin position="206"/>
        <end position="414"/>
    </location>
</feature>
<dbReference type="GO" id="GO:0006310">
    <property type="term" value="P:DNA recombination"/>
    <property type="evidence" value="ECO:0007669"/>
    <property type="project" value="UniProtKB-KW"/>
</dbReference>
<name>A0A7U5CUJ8_9SPHN</name>
<dbReference type="PANTHER" id="PTHR30349">
    <property type="entry name" value="PHAGE INTEGRASE-RELATED"/>
    <property type="match status" value="1"/>
</dbReference>
<protein>
    <submittedName>
        <fullName evidence="6">Integrase</fullName>
    </submittedName>
</protein>
<evidence type="ECO:0000259" key="5">
    <source>
        <dbReference type="PROSITE" id="PS51898"/>
    </source>
</evidence>
<reference evidence="6 7" key="1">
    <citation type="journal article" date="2015" name="Int. J. Syst. Evol. Microbiol.">
        <title>Sphingomonas hengshuiensis sp. nov., isolated from lake wetland.</title>
        <authorList>
            <person name="Wei S."/>
            <person name="Wang T."/>
            <person name="Liu H."/>
            <person name="Zhang C."/>
            <person name="Guo J."/>
            <person name="Wang Q."/>
            <person name="Liang K."/>
            <person name="Zhang Z."/>
        </authorList>
    </citation>
    <scope>NUCLEOTIDE SEQUENCE [LARGE SCALE GENOMIC DNA]</scope>
    <source>
        <strain evidence="6 7">WHSC-8</strain>
    </source>
</reference>
<comment type="similarity">
    <text evidence="1">Belongs to the 'phage' integrase family.</text>
</comment>
<dbReference type="SUPFAM" id="SSF56349">
    <property type="entry name" value="DNA breaking-rejoining enzymes"/>
    <property type="match status" value="1"/>
</dbReference>
<dbReference type="RefSeq" id="WP_044329880.1">
    <property type="nucleotide sequence ID" value="NZ_CP010836.1"/>
</dbReference>
<dbReference type="GO" id="GO:0003677">
    <property type="term" value="F:DNA binding"/>
    <property type="evidence" value="ECO:0007669"/>
    <property type="project" value="UniProtKB-KW"/>
</dbReference>
<dbReference type="PANTHER" id="PTHR30349:SF41">
    <property type="entry name" value="INTEGRASE_RECOMBINASE PROTEIN MJ0367-RELATED"/>
    <property type="match status" value="1"/>
</dbReference>
<dbReference type="AlphaFoldDB" id="A0A7U5CUJ8"/>
<dbReference type="InterPro" id="IPR011010">
    <property type="entry name" value="DNA_brk_join_enz"/>
</dbReference>
<gene>
    <name evidence="6" type="ORF">TS85_01055</name>
</gene>
<organism evidence="6 7">
    <name type="scientific">Sphingomonas hengshuiensis</name>
    <dbReference type="NCBI Taxonomy" id="1609977"/>
    <lineage>
        <taxon>Bacteria</taxon>
        <taxon>Pseudomonadati</taxon>
        <taxon>Pseudomonadota</taxon>
        <taxon>Alphaproteobacteria</taxon>
        <taxon>Sphingomonadales</taxon>
        <taxon>Sphingomonadaceae</taxon>
        <taxon>Sphingomonas</taxon>
    </lineage>
</organism>
<dbReference type="Proteomes" id="UP000032300">
    <property type="component" value="Chromosome"/>
</dbReference>
<evidence type="ECO:0000256" key="2">
    <source>
        <dbReference type="ARBA" id="ARBA00022908"/>
    </source>
</evidence>
<evidence type="ECO:0000256" key="3">
    <source>
        <dbReference type="ARBA" id="ARBA00023125"/>
    </source>
</evidence>
<keyword evidence="3" id="KW-0238">DNA-binding</keyword>
<evidence type="ECO:0000313" key="7">
    <source>
        <dbReference type="Proteomes" id="UP000032300"/>
    </source>
</evidence>
<dbReference type="PROSITE" id="PS51898">
    <property type="entry name" value="TYR_RECOMBINASE"/>
    <property type="match status" value="1"/>
</dbReference>
<reference evidence="6 7" key="2">
    <citation type="submission" date="2015-02" db="EMBL/GenBank/DDBJ databases">
        <title>The complete genome of Sphingomonas hengshuiensis sp. WHSC-8 isolated from soil of Hengshui Lake.</title>
        <authorList>
            <person name="Wei S."/>
            <person name="Guo J."/>
            <person name="Su C."/>
            <person name="Wu R."/>
            <person name="Zhang Z."/>
            <person name="Liang K."/>
            <person name="Li H."/>
            <person name="Wang T."/>
            <person name="Liu H."/>
            <person name="Zhang C."/>
            <person name="Li Z."/>
            <person name="Wang Q."/>
            <person name="Meng J."/>
        </authorList>
    </citation>
    <scope>NUCLEOTIDE SEQUENCE [LARGE SCALE GENOMIC DNA]</scope>
    <source>
        <strain evidence="6 7">WHSC-8</strain>
    </source>
</reference>
<evidence type="ECO:0000256" key="4">
    <source>
        <dbReference type="ARBA" id="ARBA00023172"/>
    </source>
</evidence>
<keyword evidence="2" id="KW-0229">DNA integration</keyword>
<evidence type="ECO:0000313" key="6">
    <source>
        <dbReference type="EMBL" id="AJP70713.1"/>
    </source>
</evidence>
<dbReference type="InterPro" id="IPR050090">
    <property type="entry name" value="Tyrosine_recombinase_XerCD"/>
</dbReference>
<proteinExistence type="inferred from homology"/>
<dbReference type="InterPro" id="IPR010998">
    <property type="entry name" value="Integrase_recombinase_N"/>
</dbReference>
<dbReference type="InterPro" id="IPR002104">
    <property type="entry name" value="Integrase_catalytic"/>
</dbReference>
<accession>A0A7U5CUJ8</accession>
<dbReference type="OrthoDB" id="102994at2"/>
<dbReference type="InterPro" id="IPR013762">
    <property type="entry name" value="Integrase-like_cat_sf"/>
</dbReference>
<keyword evidence="7" id="KW-1185">Reference proteome</keyword>
<dbReference type="GO" id="GO:0015074">
    <property type="term" value="P:DNA integration"/>
    <property type="evidence" value="ECO:0007669"/>
    <property type="project" value="UniProtKB-KW"/>
</dbReference>
<sequence>MSDARAEQFKIFQRKGSSIWWVRFSIRGAGQIRNSLGTSDEADARRKADKIWRDATYRSENGLRPVQRSFERVAEEFIKQLEREVERGERRAGVDRRHASLIRRYFIPYFGKKAIEAITDHDVARYQEWRKSYWTTGPGADQTHIEYERGGKRLRRPATDLRGASSLSTQRGEAVVLRQLFRQGAKWGYLNQAQIPDVDTPRVPPSPRPSFSISEMQKLLKLAQNRIWEKSINSEVKRDRQILYAYITIAAASGMRPTEIRNLNWGDILHYREGRTKPARDRDIRIRARGKGKAREFIPLEGTLHEFDRLWDLWKAGHHGAEPADKDPVFAAANGNRLTSINNSLTSLLEAAELKTDHRGMKRDSYSFRHFYISQQLIAGVDVFALARNCGTSPDMIDKFYGQVSVEQLKDQLRPQWR</sequence>
<dbReference type="Gene3D" id="1.10.150.130">
    <property type="match status" value="1"/>
</dbReference>